<dbReference type="RefSeq" id="WP_141447363.1">
    <property type="nucleotide sequence ID" value="NZ_CP041217.1"/>
</dbReference>
<proteinExistence type="predicted"/>
<dbReference type="OrthoDB" id="2690797at2"/>
<keyword evidence="2" id="KW-0472">Membrane</keyword>
<dbReference type="InterPro" id="IPR005883">
    <property type="entry name" value="PilM"/>
</dbReference>
<dbReference type="AlphaFoldDB" id="A0A4Y6UUM2"/>
<dbReference type="SUPFAM" id="SSF53067">
    <property type="entry name" value="Actin-like ATPase domain"/>
    <property type="match status" value="1"/>
</dbReference>
<dbReference type="EMBL" id="CP041217">
    <property type="protein sequence ID" value="QDH20814.1"/>
    <property type="molecule type" value="Genomic_DNA"/>
</dbReference>
<sequence>MLGLGSKKAGLTIEQTGVRFIQLKNNKTWEIEQQSFLPLEPGTIIENQIADEEKLRTQIRDWVEQEGLKGSRVALSVPPSQVIIRKMNISAVNPKQVEQLVALEVETGLHLPFEEPVYDFIPIGREKITQEDGIEEEVTRVLVFAAPSRLINEYIGILDEAGVKTDSVEVSATALARMTGIAQNKPFADTMLVHLEHSQMDVYMFREGNPVFMRTINLLDLADEAPMFQSESYLAQKAALGEDSLSTEQIVEITAEISRMLNFYQYSLHDGAARINELVVTGPEAIRRQLVNELRLALAEIDIQELQLEAVPGKSEDSSLNLYRVAVGAALRDDKNSLIDLLPREDRDVKVLPYALVALLLIWVLAAGGVTVTYLAQKSELADRTAQVASLQSDSQVKQLELAGLQGGGGSPAALILQLEAARMDATAVLEQLDAQLPKRGVIRDISYSQSSTIDLTVDVGKIEDAAAYLARLKRLDFVSNATIASLAEEGDTGNGSTAGATGLYAAVYSVSLQGMQAAAAQNGADAAADSTRSIGNAIAPGAASSDLTTQEESVNDGTNP</sequence>
<dbReference type="PANTHER" id="PTHR32432">
    <property type="entry name" value="CELL DIVISION PROTEIN FTSA-RELATED"/>
    <property type="match status" value="1"/>
</dbReference>
<feature type="region of interest" description="Disordered" evidence="1">
    <location>
        <begin position="538"/>
        <end position="561"/>
    </location>
</feature>
<evidence type="ECO:0008006" key="5">
    <source>
        <dbReference type="Google" id="ProtNLM"/>
    </source>
</evidence>
<reference evidence="3 4" key="1">
    <citation type="submission" date="2019-06" db="EMBL/GenBank/DDBJ databases">
        <title>Saccharibacillus brassicae sp. nov., an endophytic bacterium isolated from Chinese cabbage seeds (Brassica pekinensis).</title>
        <authorList>
            <person name="Jiang L."/>
            <person name="Lee J."/>
            <person name="Kim S.W."/>
        </authorList>
    </citation>
    <scope>NUCLEOTIDE SEQUENCE [LARGE SCALE GENOMIC DNA]</scope>
    <source>
        <strain evidence="4">KCTC 43072 / ATSA2</strain>
    </source>
</reference>
<dbReference type="Proteomes" id="UP000316968">
    <property type="component" value="Chromosome"/>
</dbReference>
<feature type="transmembrane region" description="Helical" evidence="2">
    <location>
        <begin position="351"/>
        <end position="376"/>
    </location>
</feature>
<evidence type="ECO:0000313" key="3">
    <source>
        <dbReference type="EMBL" id="QDH20814.1"/>
    </source>
</evidence>
<dbReference type="Gene3D" id="3.30.420.40">
    <property type="match status" value="2"/>
</dbReference>
<dbReference type="Gene3D" id="3.30.1490.300">
    <property type="match status" value="1"/>
</dbReference>
<evidence type="ECO:0000313" key="4">
    <source>
        <dbReference type="Proteomes" id="UP000316968"/>
    </source>
</evidence>
<dbReference type="PANTHER" id="PTHR32432:SF3">
    <property type="entry name" value="ETHANOLAMINE UTILIZATION PROTEIN EUTJ"/>
    <property type="match status" value="1"/>
</dbReference>
<evidence type="ECO:0000256" key="1">
    <source>
        <dbReference type="SAM" id="MobiDB-lite"/>
    </source>
</evidence>
<dbReference type="KEGG" id="saca:FFV09_08125"/>
<protein>
    <recommendedName>
        <fullName evidence="5">Fimbrial assembly protein</fullName>
    </recommendedName>
</protein>
<feature type="compositionally biased region" description="Polar residues" evidence="1">
    <location>
        <begin position="546"/>
        <end position="561"/>
    </location>
</feature>
<dbReference type="Pfam" id="PF11104">
    <property type="entry name" value="PilM_2"/>
    <property type="match status" value="1"/>
</dbReference>
<keyword evidence="2" id="KW-0812">Transmembrane</keyword>
<dbReference type="InterPro" id="IPR043129">
    <property type="entry name" value="ATPase_NBD"/>
</dbReference>
<keyword evidence="4" id="KW-1185">Reference proteome</keyword>
<gene>
    <name evidence="3" type="ORF">FFV09_08125</name>
</gene>
<keyword evidence="2" id="KW-1133">Transmembrane helix</keyword>
<accession>A0A4Y6UUM2</accession>
<evidence type="ECO:0000256" key="2">
    <source>
        <dbReference type="SAM" id="Phobius"/>
    </source>
</evidence>
<dbReference type="InterPro" id="IPR050696">
    <property type="entry name" value="FtsA/MreB"/>
</dbReference>
<organism evidence="3 4">
    <name type="scientific">Saccharibacillus brassicae</name>
    <dbReference type="NCBI Taxonomy" id="2583377"/>
    <lineage>
        <taxon>Bacteria</taxon>
        <taxon>Bacillati</taxon>
        <taxon>Bacillota</taxon>
        <taxon>Bacilli</taxon>
        <taxon>Bacillales</taxon>
        <taxon>Paenibacillaceae</taxon>
        <taxon>Saccharibacillus</taxon>
    </lineage>
</organism>
<name>A0A4Y6UUM2_SACBS</name>